<feature type="compositionally biased region" description="Basic and acidic residues" evidence="1">
    <location>
        <begin position="292"/>
        <end position="303"/>
    </location>
</feature>
<dbReference type="InterPro" id="IPR022385">
    <property type="entry name" value="Rhs_assc_core"/>
</dbReference>
<protein>
    <recommendedName>
        <fullName evidence="2">DUF6973 domain-containing protein</fullName>
    </recommendedName>
</protein>
<accession>A0A927BH55</accession>
<sequence>MAARLASVPQLSGDVPRGYVRLLVFDADSNLVSQQTQQLSAAALNNYESLRLQVVVPQDGYVSAYVGNESNVDVFFDDVTVEHRQGLQVQENHYDPYGLDLAGVSRATPGLKPLNQYQFNGKERQVDLGVGWSDYGARFYDNQAPHWTSIDPVAEKMSRWSPYTFSFDNPLRFLDTDGMAPGPAITGIGIGSALSTAMSWMSAQLQAHTGIGRAYQKLNDSEKALATEHPLDAAFIHGNQTYVESFQDQMAGSGIEQDPSNPSKPRLDGGITNAFKHGLFSALNAQDVGQQRAKEFGDAHEQNPDTAAKGGNTQMDLRNNAVGREVAKQYPAAQPSALVGQLLTKAVTGKLTVLNGANKPVTLQLTGGQVKLIQGVINQMQYQEQARAREEAAKLEHVR</sequence>
<evidence type="ECO:0000313" key="3">
    <source>
        <dbReference type="EMBL" id="MBD2770371.1"/>
    </source>
</evidence>
<gene>
    <name evidence="3" type="ORF">IC235_20990</name>
</gene>
<dbReference type="Pfam" id="PF22322">
    <property type="entry name" value="DUF6973"/>
    <property type="match status" value="1"/>
</dbReference>
<keyword evidence="4" id="KW-1185">Reference proteome</keyword>
<reference evidence="3" key="1">
    <citation type="submission" date="2020-09" db="EMBL/GenBank/DDBJ databases">
        <authorList>
            <person name="Kim M.K."/>
        </authorList>
    </citation>
    <scope>NUCLEOTIDE SEQUENCE</scope>
    <source>
        <strain evidence="3">BT664</strain>
    </source>
</reference>
<dbReference type="NCBIfam" id="TIGR03696">
    <property type="entry name" value="Rhs_assc_core"/>
    <property type="match status" value="1"/>
</dbReference>
<comment type="caution">
    <text evidence="3">The sequence shown here is derived from an EMBL/GenBank/DDBJ whole genome shotgun (WGS) entry which is preliminary data.</text>
</comment>
<proteinExistence type="predicted"/>
<evidence type="ECO:0000256" key="1">
    <source>
        <dbReference type="SAM" id="MobiDB-lite"/>
    </source>
</evidence>
<dbReference type="Proteomes" id="UP000612233">
    <property type="component" value="Unassembled WGS sequence"/>
</dbReference>
<dbReference type="EMBL" id="JACXAD010000035">
    <property type="protein sequence ID" value="MBD2770371.1"/>
    <property type="molecule type" value="Genomic_DNA"/>
</dbReference>
<dbReference type="Gene3D" id="2.180.10.10">
    <property type="entry name" value="RHS repeat-associated core"/>
    <property type="match status" value="1"/>
</dbReference>
<evidence type="ECO:0000259" key="2">
    <source>
        <dbReference type="Pfam" id="PF22322"/>
    </source>
</evidence>
<feature type="domain" description="DUF6973" evidence="2">
    <location>
        <begin position="267"/>
        <end position="347"/>
    </location>
</feature>
<organism evidence="3 4">
    <name type="scientific">Hymenobacter montanus</name>
    <dbReference type="NCBI Taxonomy" id="2771359"/>
    <lineage>
        <taxon>Bacteria</taxon>
        <taxon>Pseudomonadati</taxon>
        <taxon>Bacteroidota</taxon>
        <taxon>Cytophagia</taxon>
        <taxon>Cytophagales</taxon>
        <taxon>Hymenobacteraceae</taxon>
        <taxon>Hymenobacter</taxon>
    </lineage>
</organism>
<feature type="region of interest" description="Disordered" evidence="1">
    <location>
        <begin position="292"/>
        <end position="314"/>
    </location>
</feature>
<evidence type="ECO:0000313" key="4">
    <source>
        <dbReference type="Proteomes" id="UP000612233"/>
    </source>
</evidence>
<name>A0A927BH55_9BACT</name>
<dbReference type="AlphaFoldDB" id="A0A927BH55"/>
<dbReference type="InterPro" id="IPR054246">
    <property type="entry name" value="DUF6973"/>
</dbReference>